<feature type="region of interest" description="Disordered" evidence="1">
    <location>
        <begin position="74"/>
        <end position="143"/>
    </location>
</feature>
<keyword evidence="3" id="KW-1185">Reference proteome</keyword>
<accession>A0A016SCJ8</accession>
<organism evidence="2 3">
    <name type="scientific">Ancylostoma ceylanicum</name>
    <dbReference type="NCBI Taxonomy" id="53326"/>
    <lineage>
        <taxon>Eukaryota</taxon>
        <taxon>Metazoa</taxon>
        <taxon>Ecdysozoa</taxon>
        <taxon>Nematoda</taxon>
        <taxon>Chromadorea</taxon>
        <taxon>Rhabditida</taxon>
        <taxon>Rhabditina</taxon>
        <taxon>Rhabditomorpha</taxon>
        <taxon>Strongyloidea</taxon>
        <taxon>Ancylostomatidae</taxon>
        <taxon>Ancylostomatinae</taxon>
        <taxon>Ancylostoma</taxon>
    </lineage>
</organism>
<dbReference type="OrthoDB" id="10560944at2759"/>
<evidence type="ECO:0000313" key="2">
    <source>
        <dbReference type="EMBL" id="EYB88062.1"/>
    </source>
</evidence>
<reference evidence="3" key="1">
    <citation type="journal article" date="2015" name="Nat. Genet.">
        <title>The genome and transcriptome of the zoonotic hookworm Ancylostoma ceylanicum identify infection-specific gene families.</title>
        <authorList>
            <person name="Schwarz E.M."/>
            <person name="Hu Y."/>
            <person name="Antoshechkin I."/>
            <person name="Miller M.M."/>
            <person name="Sternberg P.W."/>
            <person name="Aroian R.V."/>
        </authorList>
    </citation>
    <scope>NUCLEOTIDE SEQUENCE</scope>
    <source>
        <strain evidence="3">HY135</strain>
    </source>
</reference>
<dbReference type="AlphaFoldDB" id="A0A016SCJ8"/>
<gene>
    <name evidence="2" type="primary">Acey_s0253.g275</name>
    <name evidence="2" type="ORF">Y032_0253g275</name>
</gene>
<evidence type="ECO:0000313" key="3">
    <source>
        <dbReference type="Proteomes" id="UP000024635"/>
    </source>
</evidence>
<comment type="caution">
    <text evidence="2">The sequence shown here is derived from an EMBL/GenBank/DDBJ whole genome shotgun (WGS) entry which is preliminary data.</text>
</comment>
<protein>
    <submittedName>
        <fullName evidence="2">Uncharacterized protein</fullName>
    </submittedName>
</protein>
<dbReference type="Proteomes" id="UP000024635">
    <property type="component" value="Unassembled WGS sequence"/>
</dbReference>
<proteinExistence type="predicted"/>
<feature type="compositionally biased region" description="Basic and acidic residues" evidence="1">
    <location>
        <begin position="84"/>
        <end position="98"/>
    </location>
</feature>
<sequence length="249" mass="27627">MPKEKRASPLPAKASDYIVKMVLKNEEVLLRGQSHRLLSANDHRNELWRTIAKKVYEKYEVALSATQVKQHFNNRRKRALAAESEEKNTGPKQEEGATKMKKSCSMSPIDKVSGAESSPPVAEKASNSSPEKQQKKSESESSLSISSLTDCSIIVSKIDDVVEDWNQDAAPKRKNISNAELRELQAATLKEQQKIYKAVFDMAKTQEQGMKCVVDLLQSLHRGIDELGKVVADAATSQAKKKTTDEGSL</sequence>
<name>A0A016SCJ8_9BILA</name>
<evidence type="ECO:0000256" key="1">
    <source>
        <dbReference type="SAM" id="MobiDB-lite"/>
    </source>
</evidence>
<dbReference type="EMBL" id="JARK01001589">
    <property type="protein sequence ID" value="EYB88062.1"/>
    <property type="molecule type" value="Genomic_DNA"/>
</dbReference>